<sequence length="60" mass="6648">MSRIPKTQCPKKNTPPISAWVSTLPWGARLEGHRRFSASASDVGSRNKPKFVIERAIDVA</sequence>
<evidence type="ECO:0000313" key="1">
    <source>
        <dbReference type="EMBL" id="TYH25535.1"/>
    </source>
</evidence>
<protein>
    <submittedName>
        <fullName evidence="1">Uncharacterized protein</fullName>
    </submittedName>
</protein>
<accession>A0A5D2H553</accession>
<name>A0A5D2H553_GOSDA</name>
<organism evidence="1 2">
    <name type="scientific">Gossypium darwinii</name>
    <name type="common">Darwin's cotton</name>
    <name type="synonym">Gossypium barbadense var. darwinii</name>
    <dbReference type="NCBI Taxonomy" id="34276"/>
    <lineage>
        <taxon>Eukaryota</taxon>
        <taxon>Viridiplantae</taxon>
        <taxon>Streptophyta</taxon>
        <taxon>Embryophyta</taxon>
        <taxon>Tracheophyta</taxon>
        <taxon>Spermatophyta</taxon>
        <taxon>Magnoliopsida</taxon>
        <taxon>eudicotyledons</taxon>
        <taxon>Gunneridae</taxon>
        <taxon>Pentapetalae</taxon>
        <taxon>rosids</taxon>
        <taxon>malvids</taxon>
        <taxon>Malvales</taxon>
        <taxon>Malvaceae</taxon>
        <taxon>Malvoideae</taxon>
        <taxon>Gossypium</taxon>
    </lineage>
</organism>
<dbReference type="EMBL" id="CM017690">
    <property type="protein sequence ID" value="TYH25535.1"/>
    <property type="molecule type" value="Genomic_DNA"/>
</dbReference>
<dbReference type="AlphaFoldDB" id="A0A5D2H553"/>
<proteinExistence type="predicted"/>
<evidence type="ECO:0000313" key="2">
    <source>
        <dbReference type="Proteomes" id="UP000323506"/>
    </source>
</evidence>
<gene>
    <name evidence="1" type="ORF">ES288_A03G176700v1</name>
</gene>
<reference evidence="1 2" key="1">
    <citation type="submission" date="2019-06" db="EMBL/GenBank/DDBJ databases">
        <title>WGS assembly of Gossypium darwinii.</title>
        <authorList>
            <person name="Chen Z.J."/>
            <person name="Sreedasyam A."/>
            <person name="Ando A."/>
            <person name="Song Q."/>
            <person name="De L."/>
            <person name="Hulse-Kemp A."/>
            <person name="Ding M."/>
            <person name="Ye W."/>
            <person name="Kirkbride R."/>
            <person name="Jenkins J."/>
            <person name="Plott C."/>
            <person name="Lovell J."/>
            <person name="Lin Y.-M."/>
            <person name="Vaughn R."/>
            <person name="Liu B."/>
            <person name="Li W."/>
            <person name="Simpson S."/>
            <person name="Scheffler B."/>
            <person name="Saski C."/>
            <person name="Grover C."/>
            <person name="Hu G."/>
            <person name="Conover J."/>
            <person name="Carlson J."/>
            <person name="Shu S."/>
            <person name="Boston L."/>
            <person name="Williams M."/>
            <person name="Peterson D."/>
            <person name="Mcgee K."/>
            <person name="Jones D."/>
            <person name="Wendel J."/>
            <person name="Stelly D."/>
            <person name="Grimwood J."/>
            <person name="Schmutz J."/>
        </authorList>
    </citation>
    <scope>NUCLEOTIDE SEQUENCE [LARGE SCALE GENOMIC DNA]</scope>
    <source>
        <strain evidence="1">1808015.09</strain>
    </source>
</reference>
<dbReference type="Proteomes" id="UP000323506">
    <property type="component" value="Chromosome A03"/>
</dbReference>
<keyword evidence="2" id="KW-1185">Reference proteome</keyword>